<comment type="caution">
    <text evidence="1">The sequence shown here is derived from an EMBL/GenBank/DDBJ whole genome shotgun (WGS) entry which is preliminary data.</text>
</comment>
<reference evidence="1" key="1">
    <citation type="submission" date="2017-05" db="EMBL/GenBank/DDBJ databases">
        <authorList>
            <person name="Varghese N."/>
            <person name="Submissions S."/>
        </authorList>
    </citation>
    <scope>NUCLEOTIDE SEQUENCE</scope>
    <source>
        <strain evidence="1">DSM 18763</strain>
    </source>
</reference>
<proteinExistence type="predicted"/>
<dbReference type="RefSeq" id="WP_265134202.1">
    <property type="nucleotide sequence ID" value="NZ_FXTX01000033.1"/>
</dbReference>
<dbReference type="Proteomes" id="UP001157947">
    <property type="component" value="Unassembled WGS sequence"/>
</dbReference>
<name>A0AA45WQD5_9AQUI</name>
<dbReference type="EMBL" id="FXTX01000033">
    <property type="protein sequence ID" value="SMP24313.1"/>
    <property type="molecule type" value="Genomic_DNA"/>
</dbReference>
<protein>
    <submittedName>
        <fullName evidence="1">Uncharacterized protein</fullName>
    </submittedName>
</protein>
<sequence length="51" mass="6122">MDKEEIVEEIKEEKYTEFLYFLKKVYGNKENISTKSDEEALEKALKEKYGL</sequence>
<keyword evidence="2" id="KW-1185">Reference proteome</keyword>
<dbReference type="AlphaFoldDB" id="A0AA45WQD5"/>
<organism evidence="1 2">
    <name type="scientific">Venenivibrio stagnispumantis</name>
    <dbReference type="NCBI Taxonomy" id="407998"/>
    <lineage>
        <taxon>Bacteria</taxon>
        <taxon>Pseudomonadati</taxon>
        <taxon>Aquificota</taxon>
        <taxon>Aquificia</taxon>
        <taxon>Aquificales</taxon>
        <taxon>Hydrogenothermaceae</taxon>
        <taxon>Venenivibrio</taxon>
    </lineage>
</organism>
<evidence type="ECO:0000313" key="1">
    <source>
        <dbReference type="EMBL" id="SMP24313.1"/>
    </source>
</evidence>
<accession>A0AA45WQD5</accession>
<evidence type="ECO:0000313" key="2">
    <source>
        <dbReference type="Proteomes" id="UP001157947"/>
    </source>
</evidence>
<gene>
    <name evidence="1" type="ORF">SAMN06264868_1337</name>
</gene>